<dbReference type="Gene3D" id="3.30.40.10">
    <property type="entry name" value="Zinc/RING finger domain, C3HC4 (zinc finger)"/>
    <property type="match status" value="1"/>
</dbReference>
<dbReference type="CDD" id="cd16668">
    <property type="entry name" value="RING-H2_RNF130-like"/>
    <property type="match status" value="1"/>
</dbReference>
<keyword evidence="2 10" id="KW-0812">Transmembrane</keyword>
<feature type="region of interest" description="Disordered" evidence="9">
    <location>
        <begin position="348"/>
        <end position="371"/>
    </location>
</feature>
<dbReference type="EMBL" id="CAJHNH020001782">
    <property type="protein sequence ID" value="CAG5124496.1"/>
    <property type="molecule type" value="Genomic_DNA"/>
</dbReference>
<dbReference type="InterPro" id="IPR013083">
    <property type="entry name" value="Znf_RING/FYVE/PHD"/>
</dbReference>
<dbReference type="InterPro" id="IPR001841">
    <property type="entry name" value="Znf_RING"/>
</dbReference>
<dbReference type="Gene3D" id="3.50.30.30">
    <property type="match status" value="1"/>
</dbReference>
<name>A0A8S3ZBQ7_9EUPU</name>
<evidence type="ECO:0000256" key="1">
    <source>
        <dbReference type="ARBA" id="ARBA00004167"/>
    </source>
</evidence>
<dbReference type="SUPFAM" id="SSF57850">
    <property type="entry name" value="RING/U-box"/>
    <property type="match status" value="1"/>
</dbReference>
<dbReference type="Pfam" id="PF13639">
    <property type="entry name" value="zf-RING_2"/>
    <property type="match status" value="1"/>
</dbReference>
<dbReference type="AlphaFoldDB" id="A0A8S3ZBQ7"/>
<keyword evidence="5" id="KW-0862">Zinc</keyword>
<comment type="subcellular location">
    <subcellularLocation>
        <location evidence="1">Membrane</location>
        <topology evidence="1">Single-pass membrane protein</topology>
    </subcellularLocation>
</comment>
<reference evidence="12" key="1">
    <citation type="submission" date="2021-04" db="EMBL/GenBank/DDBJ databases">
        <authorList>
            <consortium name="Molecular Ecology Group"/>
        </authorList>
    </citation>
    <scope>NUCLEOTIDE SEQUENCE</scope>
</reference>
<evidence type="ECO:0000256" key="9">
    <source>
        <dbReference type="SAM" id="MobiDB-lite"/>
    </source>
</evidence>
<feature type="compositionally biased region" description="Basic and acidic residues" evidence="9">
    <location>
        <begin position="401"/>
        <end position="413"/>
    </location>
</feature>
<feature type="compositionally biased region" description="Low complexity" evidence="9">
    <location>
        <begin position="421"/>
        <end position="433"/>
    </location>
</feature>
<dbReference type="PANTHER" id="PTHR46539:SF23">
    <property type="entry name" value="RING-TYPE DOMAIN-CONTAINING PROTEIN"/>
    <property type="match status" value="1"/>
</dbReference>
<evidence type="ECO:0000256" key="6">
    <source>
        <dbReference type="ARBA" id="ARBA00022989"/>
    </source>
</evidence>
<feature type="domain" description="RING-type" evidence="11">
    <location>
        <begin position="292"/>
        <end position="333"/>
    </location>
</feature>
<dbReference type="FunFam" id="3.30.40.10:FF:000009">
    <property type="entry name" value="E3 ubiquitin-protein ligase RNF130"/>
    <property type="match status" value="1"/>
</dbReference>
<gene>
    <name evidence="12" type="ORF">CUNI_LOCUS10054</name>
</gene>
<evidence type="ECO:0000256" key="3">
    <source>
        <dbReference type="ARBA" id="ARBA00022723"/>
    </source>
</evidence>
<dbReference type="OrthoDB" id="9984778at2759"/>
<evidence type="ECO:0000256" key="4">
    <source>
        <dbReference type="ARBA" id="ARBA00022771"/>
    </source>
</evidence>
<dbReference type="SMART" id="SM00184">
    <property type="entry name" value="RING"/>
    <property type="match status" value="1"/>
</dbReference>
<evidence type="ECO:0000256" key="5">
    <source>
        <dbReference type="ARBA" id="ARBA00022833"/>
    </source>
</evidence>
<dbReference type="SUPFAM" id="SSF52025">
    <property type="entry name" value="PA domain"/>
    <property type="match status" value="1"/>
</dbReference>
<dbReference type="Pfam" id="PF02225">
    <property type="entry name" value="PA"/>
    <property type="match status" value="1"/>
</dbReference>
<evidence type="ECO:0000313" key="13">
    <source>
        <dbReference type="Proteomes" id="UP000678393"/>
    </source>
</evidence>
<dbReference type="Proteomes" id="UP000678393">
    <property type="component" value="Unassembled WGS sequence"/>
</dbReference>
<organism evidence="12 13">
    <name type="scientific">Candidula unifasciata</name>
    <dbReference type="NCBI Taxonomy" id="100452"/>
    <lineage>
        <taxon>Eukaryota</taxon>
        <taxon>Metazoa</taxon>
        <taxon>Spiralia</taxon>
        <taxon>Lophotrochozoa</taxon>
        <taxon>Mollusca</taxon>
        <taxon>Gastropoda</taxon>
        <taxon>Heterobranchia</taxon>
        <taxon>Euthyneura</taxon>
        <taxon>Panpulmonata</taxon>
        <taxon>Eupulmonata</taxon>
        <taxon>Stylommatophora</taxon>
        <taxon>Helicina</taxon>
        <taxon>Helicoidea</taxon>
        <taxon>Geomitridae</taxon>
        <taxon>Candidula</taxon>
    </lineage>
</organism>
<proteinExistence type="predicted"/>
<accession>A0A8S3ZBQ7</accession>
<dbReference type="PROSITE" id="PS50089">
    <property type="entry name" value="ZF_RING_2"/>
    <property type="match status" value="1"/>
</dbReference>
<dbReference type="GO" id="GO:0008270">
    <property type="term" value="F:zinc ion binding"/>
    <property type="evidence" value="ECO:0007669"/>
    <property type="project" value="UniProtKB-KW"/>
</dbReference>
<comment type="caution">
    <text evidence="12">The sequence shown here is derived from an EMBL/GenBank/DDBJ whole genome shotgun (WGS) entry which is preliminary data.</text>
</comment>
<keyword evidence="4 8" id="KW-0863">Zinc-finger</keyword>
<evidence type="ECO:0000313" key="12">
    <source>
        <dbReference type="EMBL" id="CAG5124496.1"/>
    </source>
</evidence>
<dbReference type="PANTHER" id="PTHR46539">
    <property type="entry name" value="E3 UBIQUITIN-PROTEIN LIGASE ATL42"/>
    <property type="match status" value="1"/>
</dbReference>
<sequence length="508" mass="56905">MSESMLMSCEFSKWWLDRDKMMVVFVLFMAMFLPFARGDDPQLLQTPPHQTNFQWALMNISYVDYATKKEYSKPLRGYFGKQSLIASISGVVIHAVNVEDRAGTQVVNHYGCTPYSHKKFPSETWIALVERGSCSFANKIHVATKEHNASAIVIYNDVSVTIGPIIMDHDKAPGSIAVMLLREEGQEIVGFIEKGYTVYMQMKPGSIDSFTTAMQNNISKTSVLFVSISFVVLMVVSLAWLIFYYVQRFRYSHAKERLARRLTCAAKKAITKIPQRTLKTGDKELDSEYDPCAICIESYKFHEVIRILPCRHVFHKSCVDPWLLDQRSCPMCKLDILRAYGMQVGGSQESLHPAAETGRVVAPNPEEPELNSSIEYNHPNEATIMLVSDTCLHFCGGTSERTDDNEKVDDDSRGAVGGIHKSSSLSSLSSKGSSHTRAGKTDKAGSVNSEKRALIKKEPEEKRSWKSDDVFSSPDDSDGKKISKDGDICVARIELEMGDVEKRETSQP</sequence>
<dbReference type="InterPro" id="IPR046450">
    <property type="entry name" value="PA_dom_sf"/>
</dbReference>
<dbReference type="InterPro" id="IPR003137">
    <property type="entry name" value="PA_domain"/>
</dbReference>
<keyword evidence="6 10" id="KW-1133">Transmembrane helix</keyword>
<evidence type="ECO:0000256" key="7">
    <source>
        <dbReference type="ARBA" id="ARBA00023136"/>
    </source>
</evidence>
<evidence type="ECO:0000256" key="2">
    <source>
        <dbReference type="ARBA" id="ARBA00022692"/>
    </source>
</evidence>
<keyword evidence="13" id="KW-1185">Reference proteome</keyword>
<evidence type="ECO:0000259" key="11">
    <source>
        <dbReference type="PROSITE" id="PS50089"/>
    </source>
</evidence>
<feature type="transmembrane region" description="Helical" evidence="10">
    <location>
        <begin position="223"/>
        <end position="246"/>
    </location>
</feature>
<keyword evidence="7 10" id="KW-0472">Membrane</keyword>
<feature type="region of interest" description="Disordered" evidence="9">
    <location>
        <begin position="401"/>
        <end position="487"/>
    </location>
</feature>
<feature type="compositionally biased region" description="Basic and acidic residues" evidence="9">
    <location>
        <begin position="439"/>
        <end position="469"/>
    </location>
</feature>
<feature type="compositionally biased region" description="Basic and acidic residues" evidence="9">
    <location>
        <begin position="477"/>
        <end position="487"/>
    </location>
</feature>
<keyword evidence="3" id="KW-0479">Metal-binding</keyword>
<dbReference type="GO" id="GO:0016020">
    <property type="term" value="C:membrane"/>
    <property type="evidence" value="ECO:0007669"/>
    <property type="project" value="UniProtKB-SubCell"/>
</dbReference>
<evidence type="ECO:0000256" key="8">
    <source>
        <dbReference type="PROSITE-ProRule" id="PRU00175"/>
    </source>
</evidence>
<evidence type="ECO:0000256" key="10">
    <source>
        <dbReference type="SAM" id="Phobius"/>
    </source>
</evidence>
<protein>
    <recommendedName>
        <fullName evidence="11">RING-type domain-containing protein</fullName>
    </recommendedName>
</protein>